<gene>
    <name evidence="2" type="ORF">QQS35_21225</name>
</gene>
<proteinExistence type="predicted"/>
<dbReference type="InterPro" id="IPR025377">
    <property type="entry name" value="DUF4367"/>
</dbReference>
<accession>A0ABT7LAR5</accession>
<name>A0ABT7LAR5_9BACI</name>
<dbReference type="RefSeq" id="WP_285934256.1">
    <property type="nucleotide sequence ID" value="NZ_JASTZU010000063.1"/>
</dbReference>
<organism evidence="2 3">
    <name type="scientific">Aquibacillus rhizosphaerae</name>
    <dbReference type="NCBI Taxonomy" id="3051431"/>
    <lineage>
        <taxon>Bacteria</taxon>
        <taxon>Bacillati</taxon>
        <taxon>Bacillota</taxon>
        <taxon>Bacilli</taxon>
        <taxon>Bacillales</taxon>
        <taxon>Bacillaceae</taxon>
        <taxon>Aquibacillus</taxon>
    </lineage>
</organism>
<protein>
    <submittedName>
        <fullName evidence="2">DUF4367 domain-containing protein</fullName>
    </submittedName>
</protein>
<dbReference type="EMBL" id="JASTZU010000063">
    <property type="protein sequence ID" value="MDL4842964.1"/>
    <property type="molecule type" value="Genomic_DNA"/>
</dbReference>
<dbReference type="Pfam" id="PF14285">
    <property type="entry name" value="DUF4367"/>
    <property type="match status" value="1"/>
</dbReference>
<comment type="caution">
    <text evidence="2">The sequence shown here is derived from an EMBL/GenBank/DDBJ whole genome shotgun (WGS) entry which is preliminary data.</text>
</comment>
<reference evidence="2 3" key="1">
    <citation type="submission" date="2023-06" db="EMBL/GenBank/DDBJ databases">
        <title>Aquibacillus rhizosphaerae LR5S19.</title>
        <authorList>
            <person name="Sun J.-Q."/>
        </authorList>
    </citation>
    <scope>NUCLEOTIDE SEQUENCE [LARGE SCALE GENOMIC DNA]</scope>
    <source>
        <strain evidence="2 3">LR5S19</strain>
    </source>
</reference>
<evidence type="ECO:0000259" key="1">
    <source>
        <dbReference type="Pfam" id="PF14285"/>
    </source>
</evidence>
<evidence type="ECO:0000313" key="3">
    <source>
        <dbReference type="Proteomes" id="UP001235343"/>
    </source>
</evidence>
<sequence length="75" mass="8614">MLLRISNQSNVYSDEIKQKKINIAGVEGIYIPNNDGKVTVTWMDSGLNYEITYFPKVTRKEISKRQLIKMAESFG</sequence>
<keyword evidence="3" id="KW-1185">Reference proteome</keyword>
<feature type="domain" description="DUF4367" evidence="1">
    <location>
        <begin position="9"/>
        <end position="73"/>
    </location>
</feature>
<evidence type="ECO:0000313" key="2">
    <source>
        <dbReference type="EMBL" id="MDL4842964.1"/>
    </source>
</evidence>
<dbReference type="Proteomes" id="UP001235343">
    <property type="component" value="Unassembled WGS sequence"/>
</dbReference>